<comment type="caution">
    <text evidence="3">The sequence shown here is derived from an EMBL/GenBank/DDBJ whole genome shotgun (WGS) entry which is preliminary data.</text>
</comment>
<feature type="coiled-coil region" evidence="1">
    <location>
        <begin position="174"/>
        <end position="201"/>
    </location>
</feature>
<reference evidence="3" key="1">
    <citation type="submission" date="2020-07" db="EMBL/GenBank/DDBJ databases">
        <title>Genome sequence and genetic diversity analysis of an under-domesticated orphan crop, white fonio (Digitaria exilis).</title>
        <authorList>
            <person name="Bennetzen J.L."/>
            <person name="Chen S."/>
            <person name="Ma X."/>
            <person name="Wang X."/>
            <person name="Yssel A.E.J."/>
            <person name="Chaluvadi S.R."/>
            <person name="Johnson M."/>
            <person name="Gangashetty P."/>
            <person name="Hamidou F."/>
            <person name="Sanogo M.D."/>
            <person name="Zwaenepoel A."/>
            <person name="Wallace J."/>
            <person name="Van De Peer Y."/>
            <person name="Van Deynze A."/>
        </authorList>
    </citation>
    <scope>NUCLEOTIDE SEQUENCE</scope>
    <source>
        <tissue evidence="3">Leaves</tissue>
    </source>
</reference>
<feature type="region of interest" description="Disordered" evidence="2">
    <location>
        <begin position="89"/>
        <end position="136"/>
    </location>
</feature>
<gene>
    <name evidence="3" type="ORF">HU200_057281</name>
</gene>
<protein>
    <submittedName>
        <fullName evidence="3">Uncharacterized protein</fullName>
    </submittedName>
</protein>
<dbReference type="AlphaFoldDB" id="A0A835AFM5"/>
<sequence>MEIKLTSEKITKRAREMISALESEFPAAAISFKCITKEAELMYHWLIPGTATSTSLIATSNKIRQCALSFMTYRKHEYVPAAAAMMDESNGKTSKKQLARNNLENRDKINENKDGIGKQDNHDGRNGMDNGTNGNTRKSILFRSHCKASHLANQGKGGGIECARSLEAEMDERIGSLELEIKVALAKNQELEAEVMAKEEGI</sequence>
<dbReference type="Proteomes" id="UP000636709">
    <property type="component" value="Unassembled WGS sequence"/>
</dbReference>
<evidence type="ECO:0000313" key="3">
    <source>
        <dbReference type="EMBL" id="KAF8661171.1"/>
    </source>
</evidence>
<evidence type="ECO:0000313" key="4">
    <source>
        <dbReference type="Proteomes" id="UP000636709"/>
    </source>
</evidence>
<feature type="compositionally biased region" description="Basic and acidic residues" evidence="2">
    <location>
        <begin position="103"/>
        <end position="126"/>
    </location>
</feature>
<keyword evidence="1" id="KW-0175">Coiled coil</keyword>
<evidence type="ECO:0000256" key="2">
    <source>
        <dbReference type="SAM" id="MobiDB-lite"/>
    </source>
</evidence>
<dbReference type="EMBL" id="JACEFO010002416">
    <property type="protein sequence ID" value="KAF8661171.1"/>
    <property type="molecule type" value="Genomic_DNA"/>
</dbReference>
<evidence type="ECO:0000256" key="1">
    <source>
        <dbReference type="SAM" id="Coils"/>
    </source>
</evidence>
<name>A0A835AFM5_9POAL</name>
<keyword evidence="4" id="KW-1185">Reference proteome</keyword>
<accession>A0A835AFM5</accession>
<proteinExistence type="predicted"/>
<organism evidence="3 4">
    <name type="scientific">Digitaria exilis</name>
    <dbReference type="NCBI Taxonomy" id="1010633"/>
    <lineage>
        <taxon>Eukaryota</taxon>
        <taxon>Viridiplantae</taxon>
        <taxon>Streptophyta</taxon>
        <taxon>Embryophyta</taxon>
        <taxon>Tracheophyta</taxon>
        <taxon>Spermatophyta</taxon>
        <taxon>Magnoliopsida</taxon>
        <taxon>Liliopsida</taxon>
        <taxon>Poales</taxon>
        <taxon>Poaceae</taxon>
        <taxon>PACMAD clade</taxon>
        <taxon>Panicoideae</taxon>
        <taxon>Panicodae</taxon>
        <taxon>Paniceae</taxon>
        <taxon>Anthephorinae</taxon>
        <taxon>Digitaria</taxon>
    </lineage>
</organism>
<dbReference type="OrthoDB" id="696909at2759"/>